<proteinExistence type="predicted"/>
<dbReference type="InterPro" id="IPR031348">
    <property type="entry name" value="PigL_N"/>
</dbReference>
<protein>
    <recommendedName>
        <fullName evidence="2">Azaphilone pigments biosynthesis cluster protein L N-terminal domain-containing protein</fullName>
    </recommendedName>
</protein>
<dbReference type="GO" id="GO:0006355">
    <property type="term" value="P:regulation of DNA-templated transcription"/>
    <property type="evidence" value="ECO:0007669"/>
    <property type="project" value="InterPro"/>
</dbReference>
<feature type="domain" description="Azaphilone pigments biosynthesis cluster protein L N-terminal" evidence="2">
    <location>
        <begin position="4"/>
        <end position="148"/>
    </location>
</feature>
<feature type="compositionally biased region" description="Polar residues" evidence="1">
    <location>
        <begin position="438"/>
        <end position="447"/>
    </location>
</feature>
<organism evidence="3 4">
    <name type="scientific">Penicillium frequentans</name>
    <dbReference type="NCBI Taxonomy" id="3151616"/>
    <lineage>
        <taxon>Eukaryota</taxon>
        <taxon>Fungi</taxon>
        <taxon>Dikarya</taxon>
        <taxon>Ascomycota</taxon>
        <taxon>Pezizomycotina</taxon>
        <taxon>Eurotiomycetes</taxon>
        <taxon>Eurotiomycetidae</taxon>
        <taxon>Eurotiales</taxon>
        <taxon>Aspergillaceae</taxon>
        <taxon>Penicillium</taxon>
    </lineage>
</organism>
<dbReference type="EMBL" id="JAQIZZ010000003">
    <property type="protein sequence ID" value="KAJ5546502.1"/>
    <property type="molecule type" value="Genomic_DNA"/>
</dbReference>
<name>A0AAD6CZZ7_9EURO</name>
<feature type="compositionally biased region" description="Polar residues" evidence="1">
    <location>
        <begin position="407"/>
        <end position="417"/>
    </location>
</feature>
<dbReference type="Pfam" id="PF17111">
    <property type="entry name" value="PigL_N"/>
    <property type="match status" value="1"/>
</dbReference>
<evidence type="ECO:0000313" key="4">
    <source>
        <dbReference type="Proteomes" id="UP001220324"/>
    </source>
</evidence>
<dbReference type="AlphaFoldDB" id="A0AAD6CZZ7"/>
<evidence type="ECO:0000256" key="1">
    <source>
        <dbReference type="SAM" id="MobiDB-lite"/>
    </source>
</evidence>
<comment type="caution">
    <text evidence="3">The sequence shown here is derived from an EMBL/GenBank/DDBJ whole genome shotgun (WGS) entry which is preliminary data.</text>
</comment>
<keyword evidence="4" id="KW-1185">Reference proteome</keyword>
<dbReference type="PANTHER" id="PTHR36167">
    <property type="entry name" value="C2H2 FINGER DOMAIN TRANSCRIPTION FACTOR (EUROFUNG)-RELATED"/>
    <property type="match status" value="1"/>
</dbReference>
<sequence>MSGAEILGVVASVIQIAELGGKLSVKLCTFCHRFKNANKSLRCLSKDIALTCNVLRQLGESLEQDDLATLCSPDAFETAQEVLKECEKVFQDLDHTIEQHYSDSSSKTRIERATKKIWFLMNEPHLDAMAGNLERLKSTMLLMLNVIIYAGQIRSRREANELQEQRILLLVLANEKLESERNYENLTKSLQYVSLNVSEPGTFDSFRANETDAKDDELYHYYNMVKTVLNDIDSVQGFLDSSRYQRIRSGFAGVHKMEASILQEKYGKRATQLFKGNLLGIETELAATIPSKGLTNEVFLLSSDSFSLDFSPIDPDGLGSLDFDTFIGTETAQESVPFLSEIVSNPMTTRKRKGRLTPEAQDDPDMSIPQEGGIPKARQKRRRAAEHTISQALPEYCISSPHDGASTEVQNTSSGETESAAPNDPPLEGPETFILRWTTLTETELGK</sequence>
<feature type="region of interest" description="Disordered" evidence="1">
    <location>
        <begin position="347"/>
        <end position="447"/>
    </location>
</feature>
<accession>A0AAD6CZZ7</accession>
<gene>
    <name evidence="3" type="ORF">N7494_004087</name>
</gene>
<dbReference type="Proteomes" id="UP001220324">
    <property type="component" value="Unassembled WGS sequence"/>
</dbReference>
<evidence type="ECO:0000313" key="3">
    <source>
        <dbReference type="EMBL" id="KAJ5546502.1"/>
    </source>
</evidence>
<reference evidence="3 4" key="1">
    <citation type="journal article" date="2023" name="IMA Fungus">
        <title>Comparative genomic study of the Penicillium genus elucidates a diverse pangenome and 15 lateral gene transfer events.</title>
        <authorList>
            <person name="Petersen C."/>
            <person name="Sorensen T."/>
            <person name="Nielsen M.R."/>
            <person name="Sondergaard T.E."/>
            <person name="Sorensen J.L."/>
            <person name="Fitzpatrick D.A."/>
            <person name="Frisvad J.C."/>
            <person name="Nielsen K.L."/>
        </authorList>
    </citation>
    <scope>NUCLEOTIDE SEQUENCE [LARGE SCALE GENOMIC DNA]</scope>
    <source>
        <strain evidence="3 4">IBT 35679</strain>
    </source>
</reference>
<evidence type="ECO:0000259" key="2">
    <source>
        <dbReference type="Pfam" id="PF17111"/>
    </source>
</evidence>
<dbReference type="InterPro" id="IPR039327">
    <property type="entry name" value="CON7-like"/>
</dbReference>
<dbReference type="PANTHER" id="PTHR36167:SF4">
    <property type="entry name" value="FUNGAL N-TERMINAL DOMAIN-CONTAINING PROTEIN"/>
    <property type="match status" value="1"/>
</dbReference>